<evidence type="ECO:0000313" key="1">
    <source>
        <dbReference type="EMBL" id="EHP69879.1"/>
    </source>
</evidence>
<dbReference type="RefSeq" id="WP_009070091.1">
    <property type="nucleotide sequence ID" value="NZ_JH597761.1"/>
</dbReference>
<gene>
    <name evidence="1" type="ORF">MetMK1DRAFT_00003810</name>
</gene>
<dbReference type="EMBL" id="JH597761">
    <property type="protein sequence ID" value="EHP69879.1"/>
    <property type="molecule type" value="Genomic_DNA"/>
</dbReference>
<dbReference type="AlphaFoldDB" id="H2C4T7"/>
<dbReference type="HOGENOM" id="CLU_1187804_0_0_2"/>
<evidence type="ECO:0000313" key="2">
    <source>
        <dbReference type="Proteomes" id="UP000003980"/>
    </source>
</evidence>
<reference evidence="1 2" key="1">
    <citation type="submission" date="2012-01" db="EMBL/GenBank/DDBJ databases">
        <title>Improved High-Quality Draft sequence of Metallosphaera yellowstonensis MK1.</title>
        <authorList>
            <consortium name="US DOE Joint Genome Institute"/>
            <person name="Lucas S."/>
            <person name="Han J."/>
            <person name="Cheng J.-F."/>
            <person name="Goodwin L."/>
            <person name="Pitluck S."/>
            <person name="Peters L."/>
            <person name="Teshima H."/>
            <person name="Detter J.C."/>
            <person name="Han C."/>
            <person name="Tapia R."/>
            <person name="Land M."/>
            <person name="Hauser L."/>
            <person name="Kyrpides N."/>
            <person name="Kozubal M."/>
            <person name="Macur R.E."/>
            <person name="Jay Z."/>
            <person name="Inskeep W."/>
            <person name="Woyke T."/>
        </authorList>
    </citation>
    <scope>NUCLEOTIDE SEQUENCE [LARGE SCALE GENOMIC DNA]</scope>
    <source>
        <strain evidence="1 2">MK1</strain>
    </source>
</reference>
<sequence length="233" mass="25522">MRTFLLFLLVGSVILSSTAVYWGLLPALQSRGSGHGNTPPAQLTLEVNATDPQAVSINVTLFTPGNLTIYPGPSRFLTGLPSARIQEFTLVSGEGSWVVNVTFPAGPYVGQGCGPNLYPVAVYIMRGIYTQENYTQGKGLYTFNPTIMMCPAIYIQVNKIILHGYQGVDYLTPLLEVNGTPEFGQMKFSTQFHYTLSGYYALGFHPFSEEPGWYTVVAVDYLGQVVTQSFYVG</sequence>
<name>H2C4T7_9CREN</name>
<accession>H2C4T7</accession>
<protein>
    <submittedName>
        <fullName evidence="1">Uncharacterized protein</fullName>
    </submittedName>
</protein>
<dbReference type="OrthoDB" id="43776at2157"/>
<dbReference type="Proteomes" id="UP000003980">
    <property type="component" value="Unassembled WGS sequence"/>
</dbReference>
<organism evidence="1 2">
    <name type="scientific">Metallosphaera yellowstonensis MK1</name>
    <dbReference type="NCBI Taxonomy" id="671065"/>
    <lineage>
        <taxon>Archaea</taxon>
        <taxon>Thermoproteota</taxon>
        <taxon>Thermoprotei</taxon>
        <taxon>Sulfolobales</taxon>
        <taxon>Sulfolobaceae</taxon>
        <taxon>Metallosphaera</taxon>
    </lineage>
</organism>
<keyword evidence="2" id="KW-1185">Reference proteome</keyword>
<proteinExistence type="predicted"/>